<dbReference type="STRING" id="910964.GEAM_1641"/>
<dbReference type="EMBL" id="JMPJ01000046">
    <property type="protein sequence ID" value="KFC81913.1"/>
    <property type="molecule type" value="Genomic_DNA"/>
</dbReference>
<dbReference type="SUPFAM" id="SSF53850">
    <property type="entry name" value="Periplasmic binding protein-like II"/>
    <property type="match status" value="1"/>
</dbReference>
<dbReference type="PRINTS" id="PR00039">
    <property type="entry name" value="HTHLYSR"/>
</dbReference>
<dbReference type="GeneID" id="78379988"/>
<gene>
    <name evidence="7" type="ORF">GEAM_1641</name>
</gene>
<dbReference type="AlphaFoldDB" id="A0A085GDW8"/>
<dbReference type="OrthoDB" id="6804990at2"/>
<dbReference type="eggNOG" id="COG0583">
    <property type="taxonomic scope" value="Bacteria"/>
</dbReference>
<organism evidence="7 8">
    <name type="scientific">Ewingella americana (strain ATCC 33852 / DSM 4580 / CCUG 14506 / JCM 5911 / LMG 7869 / NCTC 12157 / CDC 1468-78)</name>
    <dbReference type="NCBI Taxonomy" id="910964"/>
    <lineage>
        <taxon>Bacteria</taxon>
        <taxon>Pseudomonadati</taxon>
        <taxon>Pseudomonadota</taxon>
        <taxon>Gammaproteobacteria</taxon>
        <taxon>Enterobacterales</taxon>
        <taxon>Yersiniaceae</taxon>
        <taxon>Ewingella</taxon>
    </lineage>
</organism>
<keyword evidence="4" id="KW-0238">DNA-binding</keyword>
<dbReference type="GO" id="GO:0003677">
    <property type="term" value="F:DNA binding"/>
    <property type="evidence" value="ECO:0007669"/>
    <property type="project" value="UniProtKB-KW"/>
</dbReference>
<evidence type="ECO:0000256" key="3">
    <source>
        <dbReference type="ARBA" id="ARBA00023015"/>
    </source>
</evidence>
<dbReference type="PANTHER" id="PTHR30346">
    <property type="entry name" value="TRANSCRIPTIONAL DUAL REGULATOR HCAR-RELATED"/>
    <property type="match status" value="1"/>
</dbReference>
<dbReference type="CDD" id="cd08414">
    <property type="entry name" value="PBP2_LTTR_aromatics_like"/>
    <property type="match status" value="1"/>
</dbReference>
<dbReference type="PANTHER" id="PTHR30346:SF0">
    <property type="entry name" value="HCA OPERON TRANSCRIPTIONAL ACTIVATOR HCAR"/>
    <property type="match status" value="1"/>
</dbReference>
<evidence type="ECO:0000313" key="7">
    <source>
        <dbReference type="EMBL" id="KFC81913.1"/>
    </source>
</evidence>
<dbReference type="GO" id="GO:0032993">
    <property type="term" value="C:protein-DNA complex"/>
    <property type="evidence" value="ECO:0007669"/>
    <property type="project" value="TreeGrafter"/>
</dbReference>
<dbReference type="Gene3D" id="1.10.10.10">
    <property type="entry name" value="Winged helix-like DNA-binding domain superfamily/Winged helix DNA-binding domain"/>
    <property type="match status" value="1"/>
</dbReference>
<keyword evidence="2" id="KW-0678">Repressor</keyword>
<name>A0A085GDW8_EWIA3</name>
<dbReference type="RefSeq" id="WP_034790395.1">
    <property type="nucleotide sequence ID" value="NZ_JMPJ01000046.1"/>
</dbReference>
<dbReference type="Pfam" id="PF00126">
    <property type="entry name" value="HTH_1"/>
    <property type="match status" value="1"/>
</dbReference>
<dbReference type="InterPro" id="IPR005119">
    <property type="entry name" value="LysR_subst-bd"/>
</dbReference>
<evidence type="ECO:0000256" key="1">
    <source>
        <dbReference type="ARBA" id="ARBA00009437"/>
    </source>
</evidence>
<reference evidence="7 8" key="1">
    <citation type="submission" date="2014-05" db="EMBL/GenBank/DDBJ databases">
        <title>ATOL: Assembling a taxonomically balanced genome-scale reconstruction of the evolutionary history of the Enterobacteriaceae.</title>
        <authorList>
            <person name="Plunkett G.III."/>
            <person name="Neeno-Eckwall E.C."/>
            <person name="Glasner J.D."/>
            <person name="Perna N.T."/>
        </authorList>
    </citation>
    <scope>NUCLEOTIDE SEQUENCE [LARGE SCALE GENOMIC DNA]</scope>
    <source>
        <strain evidence="7 8">ATCC 33852</strain>
    </source>
</reference>
<evidence type="ECO:0000256" key="4">
    <source>
        <dbReference type="ARBA" id="ARBA00023125"/>
    </source>
</evidence>
<dbReference type="InterPro" id="IPR036390">
    <property type="entry name" value="WH_DNA-bd_sf"/>
</dbReference>
<comment type="caution">
    <text evidence="7">The sequence shown here is derived from an EMBL/GenBank/DDBJ whole genome shotgun (WGS) entry which is preliminary data.</text>
</comment>
<feature type="domain" description="HTH lysR-type" evidence="6">
    <location>
        <begin position="2"/>
        <end position="59"/>
    </location>
</feature>
<dbReference type="InterPro" id="IPR000847">
    <property type="entry name" value="LysR_HTH_N"/>
</dbReference>
<dbReference type="Proteomes" id="UP000028640">
    <property type="component" value="Unassembled WGS sequence"/>
</dbReference>
<proteinExistence type="inferred from homology"/>
<dbReference type="FunFam" id="1.10.10.10:FF:000001">
    <property type="entry name" value="LysR family transcriptional regulator"/>
    <property type="match status" value="1"/>
</dbReference>
<accession>A0A085GDW8</accession>
<protein>
    <submittedName>
        <fullName evidence="7">LysR family transcriptional regulator</fullName>
    </submittedName>
</protein>
<keyword evidence="8" id="KW-1185">Reference proteome</keyword>
<dbReference type="Pfam" id="PF03466">
    <property type="entry name" value="LysR_substrate"/>
    <property type="match status" value="1"/>
</dbReference>
<dbReference type="SUPFAM" id="SSF46785">
    <property type="entry name" value="Winged helix' DNA-binding domain"/>
    <property type="match status" value="1"/>
</dbReference>
<keyword evidence="3" id="KW-0805">Transcription regulation</keyword>
<dbReference type="Gene3D" id="3.40.190.10">
    <property type="entry name" value="Periplasmic binding protein-like II"/>
    <property type="match status" value="2"/>
</dbReference>
<evidence type="ECO:0000256" key="5">
    <source>
        <dbReference type="ARBA" id="ARBA00023163"/>
    </source>
</evidence>
<keyword evidence="5" id="KW-0804">Transcription</keyword>
<dbReference type="GO" id="GO:0003700">
    <property type="term" value="F:DNA-binding transcription factor activity"/>
    <property type="evidence" value="ECO:0007669"/>
    <property type="project" value="InterPro"/>
</dbReference>
<evidence type="ECO:0000259" key="6">
    <source>
        <dbReference type="PROSITE" id="PS50931"/>
    </source>
</evidence>
<dbReference type="PROSITE" id="PS50931">
    <property type="entry name" value="HTH_LYSR"/>
    <property type="match status" value="1"/>
</dbReference>
<sequence>MIETRVLKQFVTVAETLNFHRAAELLHMSQPPLSVAVRQLEEKLGVTLLIRDRGGVALTPAGSAFLHSARGLLHSLDQQISHVRKVAEGLAGKLTISSVSLAGYPRLLNALSQFRQRYPQVELEIKEMPSAMQIRAVQQGETDLAFIRQPAVELRHGKLTPFLTEKIVVALPAEHPRAAQREINLCALADQDFVFTPPQLGEGYYQQLIQLCQSAGFYPRIVQQAAQISTLIALVSCGFGLALVPESVANDSANAKVRFLPLSDATPQAEIALFMLFANTQPVAATLANFLALLDKP</sequence>
<evidence type="ECO:0000313" key="8">
    <source>
        <dbReference type="Proteomes" id="UP000028640"/>
    </source>
</evidence>
<dbReference type="InterPro" id="IPR036388">
    <property type="entry name" value="WH-like_DNA-bd_sf"/>
</dbReference>
<comment type="similarity">
    <text evidence="1">Belongs to the LysR transcriptional regulatory family.</text>
</comment>
<evidence type="ECO:0000256" key="2">
    <source>
        <dbReference type="ARBA" id="ARBA00022491"/>
    </source>
</evidence>